<dbReference type="OrthoDB" id="10008198at2"/>
<dbReference type="STRING" id="391626.OAN307_c34200"/>
<dbReference type="Proteomes" id="UP000005307">
    <property type="component" value="Chromosome"/>
</dbReference>
<dbReference type="EMBL" id="CP003740">
    <property type="protein sequence ID" value="AGI68914.1"/>
    <property type="molecule type" value="Genomic_DNA"/>
</dbReference>
<evidence type="ECO:0000313" key="1">
    <source>
        <dbReference type="EMBL" id="AGI68914.1"/>
    </source>
</evidence>
<sequence>MSFPTKHRMIIKMRVQVEDRVCDQTLPPQLLHPALAKTLCLRASERRLGGHTTYHNVSRTLCDRPTATPDVD</sequence>
<organism evidence="1 2">
    <name type="scientific">Octadecabacter antarcticus 307</name>
    <dbReference type="NCBI Taxonomy" id="391626"/>
    <lineage>
        <taxon>Bacteria</taxon>
        <taxon>Pseudomonadati</taxon>
        <taxon>Pseudomonadota</taxon>
        <taxon>Alphaproteobacteria</taxon>
        <taxon>Rhodobacterales</taxon>
        <taxon>Roseobacteraceae</taxon>
        <taxon>Octadecabacter</taxon>
    </lineage>
</organism>
<reference evidence="1 2" key="1">
    <citation type="journal article" date="2013" name="PLoS ONE">
        <title>Poles Apart: Arctic and Antarctic Octadecabacter strains Share High Genome Plasticity and a New Type of Xanthorhodopsin.</title>
        <authorList>
            <person name="Vollmers J."/>
            <person name="Voget S."/>
            <person name="Dietrich S."/>
            <person name="Gollnow K."/>
            <person name="Smits M."/>
            <person name="Meyer K."/>
            <person name="Brinkhoff T."/>
            <person name="Simon M."/>
            <person name="Daniel R."/>
        </authorList>
    </citation>
    <scope>NUCLEOTIDE SEQUENCE [LARGE SCALE GENOMIC DNA]</scope>
    <source>
        <strain evidence="1 2">307</strain>
    </source>
</reference>
<name>M9R8C0_9RHOB</name>
<proteinExistence type="predicted"/>
<dbReference type="AlphaFoldDB" id="M9R8C0"/>
<dbReference type="RefSeq" id="WP_015500888.1">
    <property type="nucleotide sequence ID" value="NC_020911.1"/>
</dbReference>
<gene>
    <name evidence="1" type="ORF">OAN307_c34200</name>
</gene>
<protein>
    <submittedName>
        <fullName evidence="1">Uncharacterized protein</fullName>
    </submittedName>
</protein>
<dbReference type="HOGENOM" id="CLU_2718371_0_0_5"/>
<evidence type="ECO:0000313" key="2">
    <source>
        <dbReference type="Proteomes" id="UP000005307"/>
    </source>
</evidence>
<accession>M9R8C0</accession>
<keyword evidence="2" id="KW-1185">Reference proteome</keyword>
<dbReference type="KEGG" id="oat:OAN307_c34200"/>